<protein>
    <recommendedName>
        <fullName evidence="10">Choline/carnitine acyltransferase domain-containing protein</fullName>
    </recommendedName>
</protein>
<keyword evidence="5" id="KW-0276">Fatty acid metabolism</keyword>
<comment type="similarity">
    <text evidence="2">Belongs to the carnitine/choline acetyltransferase family.</text>
</comment>
<evidence type="ECO:0000256" key="4">
    <source>
        <dbReference type="ARBA" id="ARBA00022679"/>
    </source>
</evidence>
<dbReference type="OrthoDB" id="240216at2759"/>
<dbReference type="GO" id="GO:0005739">
    <property type="term" value="C:mitochondrion"/>
    <property type="evidence" value="ECO:0007669"/>
    <property type="project" value="TreeGrafter"/>
</dbReference>
<dbReference type="InterPro" id="IPR000542">
    <property type="entry name" value="Carn_acyl_trans"/>
</dbReference>
<evidence type="ECO:0000256" key="9">
    <source>
        <dbReference type="PIRSR" id="PIRSR600542-1"/>
    </source>
</evidence>
<dbReference type="Gene3D" id="3.30.559.10">
    <property type="entry name" value="Chloramphenicol acetyltransferase-like domain"/>
    <property type="match status" value="1"/>
</dbReference>
<dbReference type="EMBL" id="PZQS01000009">
    <property type="protein sequence ID" value="PVD24049.1"/>
    <property type="molecule type" value="Genomic_DNA"/>
</dbReference>
<dbReference type="InterPro" id="IPR042572">
    <property type="entry name" value="Carn_acyl_trans_N"/>
</dbReference>
<reference evidence="11 12" key="1">
    <citation type="submission" date="2018-04" db="EMBL/GenBank/DDBJ databases">
        <title>The genome of golden apple snail Pomacea canaliculata provides insight into stress tolerance and invasive adaptation.</title>
        <authorList>
            <person name="Liu C."/>
            <person name="Liu B."/>
            <person name="Ren Y."/>
            <person name="Zhang Y."/>
            <person name="Wang H."/>
            <person name="Li S."/>
            <person name="Jiang F."/>
            <person name="Yin L."/>
            <person name="Zhang G."/>
            <person name="Qian W."/>
            <person name="Fan W."/>
        </authorList>
    </citation>
    <scope>NUCLEOTIDE SEQUENCE [LARGE SCALE GENOMIC DNA]</scope>
    <source>
        <strain evidence="11">SZHN2017</strain>
        <tissue evidence="11">Muscle</tissue>
    </source>
</reference>
<dbReference type="FunFam" id="1.10.275.20:FF:000001">
    <property type="entry name" value="carnitine O-palmitoyltransferase 2, mitochondrial"/>
    <property type="match status" value="1"/>
</dbReference>
<feature type="domain" description="Choline/carnitine acyltransferase" evidence="10">
    <location>
        <begin position="63"/>
        <end position="199"/>
    </location>
</feature>
<dbReference type="GO" id="GO:0006635">
    <property type="term" value="P:fatty acid beta-oxidation"/>
    <property type="evidence" value="ECO:0007669"/>
    <property type="project" value="UniProtKB-UniPathway"/>
</dbReference>
<keyword evidence="12" id="KW-1185">Reference proteome</keyword>
<sequence>MYKTPNRYLAVKQLNIPVTKVDKIKYFHKTAACVSSSKAAPERNYLQQSQVPTYHFQKSLPRLPIPKLEKTCERFLKSLTPLVSTEQHAKTSQIVTEFQQKEGKELNEELVAQNKKNKHTSYVSGPWFDMYLKDRRPVVLTHNPFMAFQDDPRPEYNTQLLRAANFVITSARFKKSLQAELLEPEVYHLNPAASDTQSFRKFVRWLPQSLSWYGAYWYKAFPLDMSNIIDETELLAHLQYILADRTPSPEFPISVLATSDRDTWTRARIQLQNASERNKLHLQLIDSAAFCLVLEDAEYADSLELSRSFLMSDGVNRWFDKSFQLIVTKQGTAAVNFEHSWGDGVAVLRYFRELYKETTTSPFLHPNSVPAKVDSSRIVQCLDFVVDPFLKEAIHAARRSFAERTDSLDMHYFESSQLNKNLAKQHKLSPDSLMQLVIQLAHYRLFGKCVGTYESCSTAAFKHGRTETVRPCTTATQKVCQQLFEAKQSNSVQDIQAAIRECTNIHNTLTREAAMGQGFDRHLFALRKLAEAKGQNPALFNDPGYRTMIYDILSTSTLPDPSVLIGGFGPVVPDGFGIGYAIQDKGVGFNVTAYKPHRSASDFTQSLEASLKDIHNILEGKMPSSI</sequence>
<dbReference type="Proteomes" id="UP000245119">
    <property type="component" value="Linkage Group LG9"/>
</dbReference>
<name>A0A2T7NS93_POMCA</name>
<dbReference type="STRING" id="400727.A0A2T7NS93"/>
<comment type="caution">
    <text evidence="11">The sequence shown here is derived from an EMBL/GenBank/DDBJ whole genome shotgun (WGS) entry which is preliminary data.</text>
</comment>
<keyword evidence="3" id="KW-0813">Transport</keyword>
<dbReference type="InterPro" id="IPR039551">
    <property type="entry name" value="Cho/carn_acyl_trans"/>
</dbReference>
<dbReference type="InterPro" id="IPR042231">
    <property type="entry name" value="Cho/carn_acyl_trans_2"/>
</dbReference>
<proteinExistence type="inferred from homology"/>
<dbReference type="Pfam" id="PF00755">
    <property type="entry name" value="Carn_acyltransf"/>
    <property type="match status" value="2"/>
</dbReference>
<dbReference type="SUPFAM" id="SSF52777">
    <property type="entry name" value="CoA-dependent acyltransferases"/>
    <property type="match status" value="2"/>
</dbReference>
<comment type="pathway">
    <text evidence="1">Lipid metabolism; fatty acid beta-oxidation.</text>
</comment>
<evidence type="ECO:0000256" key="2">
    <source>
        <dbReference type="ARBA" id="ARBA00005232"/>
    </source>
</evidence>
<feature type="active site" description="Proton acceptor" evidence="9">
    <location>
        <position position="339"/>
    </location>
</feature>
<accession>A0A2T7NS93</accession>
<evidence type="ECO:0000313" key="12">
    <source>
        <dbReference type="Proteomes" id="UP000245119"/>
    </source>
</evidence>
<evidence type="ECO:0000256" key="6">
    <source>
        <dbReference type="ARBA" id="ARBA00023098"/>
    </source>
</evidence>
<dbReference type="InterPro" id="IPR023213">
    <property type="entry name" value="CAT-like_dom_sf"/>
</dbReference>
<evidence type="ECO:0000256" key="3">
    <source>
        <dbReference type="ARBA" id="ARBA00022448"/>
    </source>
</evidence>
<evidence type="ECO:0000256" key="7">
    <source>
        <dbReference type="ARBA" id="ARBA00023315"/>
    </source>
</evidence>
<dbReference type="AlphaFoldDB" id="A0A2T7NS93"/>
<keyword evidence="4" id="KW-0808">Transferase</keyword>
<evidence type="ECO:0000259" key="10">
    <source>
        <dbReference type="Pfam" id="PF00755"/>
    </source>
</evidence>
<dbReference type="PANTHER" id="PTHR22589">
    <property type="entry name" value="CARNITINE O-ACYLTRANSFERASE"/>
    <property type="match status" value="1"/>
</dbReference>
<evidence type="ECO:0000313" key="11">
    <source>
        <dbReference type="EMBL" id="PVD24049.1"/>
    </source>
</evidence>
<dbReference type="Gene3D" id="1.10.275.20">
    <property type="entry name" value="Choline/Carnitine o-acyltransferase"/>
    <property type="match status" value="1"/>
</dbReference>
<comment type="catalytic activity">
    <reaction evidence="8">
        <text>4,8-dimethylnonanoyl-CoA + (R)-carnitine = O-4,8-dimethylnonanoyl-(R)-carnitine + CoA</text>
        <dbReference type="Rhea" id="RHEA:44860"/>
        <dbReference type="ChEBI" id="CHEBI:16347"/>
        <dbReference type="ChEBI" id="CHEBI:57287"/>
        <dbReference type="ChEBI" id="CHEBI:77061"/>
        <dbReference type="ChEBI" id="CHEBI:84654"/>
    </reaction>
</comment>
<organism evidence="11 12">
    <name type="scientific">Pomacea canaliculata</name>
    <name type="common">Golden apple snail</name>
    <dbReference type="NCBI Taxonomy" id="400727"/>
    <lineage>
        <taxon>Eukaryota</taxon>
        <taxon>Metazoa</taxon>
        <taxon>Spiralia</taxon>
        <taxon>Lophotrochozoa</taxon>
        <taxon>Mollusca</taxon>
        <taxon>Gastropoda</taxon>
        <taxon>Caenogastropoda</taxon>
        <taxon>Architaenioglossa</taxon>
        <taxon>Ampullarioidea</taxon>
        <taxon>Ampullariidae</taxon>
        <taxon>Pomacea</taxon>
    </lineage>
</organism>
<evidence type="ECO:0000256" key="8">
    <source>
        <dbReference type="ARBA" id="ARBA00048999"/>
    </source>
</evidence>
<evidence type="ECO:0000256" key="5">
    <source>
        <dbReference type="ARBA" id="ARBA00022832"/>
    </source>
</evidence>
<gene>
    <name evidence="11" type="ORF">C0Q70_14518</name>
</gene>
<dbReference type="PANTHER" id="PTHR22589:SF16">
    <property type="entry name" value="CARNITINE O-PALMITOYLTRANSFERASE 2, MITOCHONDRIAL"/>
    <property type="match status" value="1"/>
</dbReference>
<feature type="domain" description="Choline/carnitine acyltransferase" evidence="10">
    <location>
        <begin position="221"/>
        <end position="608"/>
    </location>
</feature>
<evidence type="ECO:0000256" key="1">
    <source>
        <dbReference type="ARBA" id="ARBA00005005"/>
    </source>
</evidence>
<dbReference type="GO" id="GO:0004095">
    <property type="term" value="F:carnitine O-palmitoyltransferase activity"/>
    <property type="evidence" value="ECO:0007669"/>
    <property type="project" value="TreeGrafter"/>
</dbReference>
<keyword evidence="6" id="KW-0443">Lipid metabolism</keyword>
<dbReference type="UniPathway" id="UPA00659"/>
<keyword evidence="7" id="KW-0012">Acyltransferase</keyword>
<dbReference type="Gene3D" id="3.30.559.70">
    <property type="entry name" value="Choline/Carnitine o-acyltransferase, domain 2"/>
    <property type="match status" value="1"/>
</dbReference>